<organism evidence="7 8">
    <name type="scientific">Methylovorus glucosotrophus (strain SIP3-4)</name>
    <dbReference type="NCBI Taxonomy" id="582744"/>
    <lineage>
        <taxon>Bacteria</taxon>
        <taxon>Pseudomonadati</taxon>
        <taxon>Pseudomonadota</taxon>
        <taxon>Betaproteobacteria</taxon>
        <taxon>Nitrosomonadales</taxon>
        <taxon>Methylophilaceae</taxon>
        <taxon>Methylovorus</taxon>
    </lineage>
</organism>
<dbReference type="EMBL" id="CP001674">
    <property type="protein sequence ID" value="ACT49884.1"/>
    <property type="molecule type" value="Genomic_DNA"/>
</dbReference>
<dbReference type="AlphaFoldDB" id="C6X9R4"/>
<dbReference type="InterPro" id="IPR020829">
    <property type="entry name" value="GlycerAld_3-P_DH_cat"/>
</dbReference>
<dbReference type="InterPro" id="IPR020828">
    <property type="entry name" value="GlycerAld_3-P_DH_NAD(P)-bd"/>
</dbReference>
<dbReference type="STRING" id="582744.Msip34_0636"/>
<dbReference type="SUPFAM" id="SSF55347">
    <property type="entry name" value="Glyceraldehyde-3-phosphate dehydrogenase-like, C-terminal domain"/>
    <property type="match status" value="1"/>
</dbReference>
<feature type="site" description="Activates thiol group during catalysis" evidence="4">
    <location>
        <position position="189"/>
    </location>
</feature>
<evidence type="ECO:0000256" key="1">
    <source>
        <dbReference type="ARBA" id="ARBA00023002"/>
    </source>
</evidence>
<dbReference type="Proteomes" id="UP000002743">
    <property type="component" value="Chromosome"/>
</dbReference>
<keyword evidence="3" id="KW-0547">Nucleotide-binding</keyword>
<feature type="binding site" evidence="3">
    <location>
        <position position="85"/>
    </location>
    <ligand>
        <name>NAD(+)</name>
        <dbReference type="ChEBI" id="CHEBI:57540"/>
    </ligand>
</feature>
<evidence type="ECO:0000313" key="8">
    <source>
        <dbReference type="Proteomes" id="UP000002743"/>
    </source>
</evidence>
<feature type="domain" description="Glyceraldehyde 3-phosphate dehydrogenase NAD(P) binding" evidence="6">
    <location>
        <begin position="4"/>
        <end position="162"/>
    </location>
</feature>
<feature type="binding site" evidence="3">
    <location>
        <begin position="13"/>
        <end position="14"/>
    </location>
    <ligand>
        <name>NAD(+)</name>
        <dbReference type="ChEBI" id="CHEBI:57540"/>
    </ligand>
</feature>
<evidence type="ECO:0000256" key="2">
    <source>
        <dbReference type="PIRSR" id="PIRSR000149-1"/>
    </source>
</evidence>
<dbReference type="Gene3D" id="3.40.50.720">
    <property type="entry name" value="NAD(P)-binding Rossmann-like Domain"/>
    <property type="match status" value="1"/>
</dbReference>
<feature type="binding site" evidence="3">
    <location>
        <position position="329"/>
    </location>
    <ligand>
        <name>NAD(+)</name>
        <dbReference type="ChEBI" id="CHEBI:57540"/>
    </ligand>
</feature>
<dbReference type="OrthoDB" id="9803304at2"/>
<feature type="binding site" evidence="3">
    <location>
        <position position="38"/>
    </location>
    <ligand>
        <name>NAD(+)</name>
        <dbReference type="ChEBI" id="CHEBI:57540"/>
    </ligand>
</feature>
<dbReference type="Gene3D" id="3.30.360.10">
    <property type="entry name" value="Dihydrodipicolinate Reductase, domain 2"/>
    <property type="match status" value="1"/>
</dbReference>
<accession>C6X9R4</accession>
<proteinExistence type="inferred from homology"/>
<dbReference type="KEGG" id="mei:Msip34_0636"/>
<keyword evidence="8" id="KW-1185">Reference proteome</keyword>
<dbReference type="PANTHER" id="PTHR43148">
    <property type="entry name" value="GLYCERALDEHYDE-3-PHOSPHATE DEHYDROGENASE 2"/>
    <property type="match status" value="1"/>
</dbReference>
<keyword evidence="3" id="KW-0520">NAD</keyword>
<dbReference type="Pfam" id="PF02800">
    <property type="entry name" value="Gp_dh_C"/>
    <property type="match status" value="1"/>
</dbReference>
<evidence type="ECO:0000259" key="6">
    <source>
        <dbReference type="SMART" id="SM00846"/>
    </source>
</evidence>
<feature type="binding site" evidence="3">
    <location>
        <position position="130"/>
    </location>
    <ligand>
        <name>NAD(+)</name>
        <dbReference type="ChEBI" id="CHEBI:57540"/>
    </ligand>
</feature>
<comment type="similarity">
    <text evidence="5">Belongs to the glyceraldehyde-3-phosphate dehydrogenase family.</text>
</comment>
<dbReference type="GO" id="GO:0051287">
    <property type="term" value="F:NAD binding"/>
    <property type="evidence" value="ECO:0007669"/>
    <property type="project" value="InterPro"/>
</dbReference>
<dbReference type="EC" id="1.2.1.12" evidence="7"/>
<protein>
    <submittedName>
        <fullName evidence="7">Glyceraldehyde-3-phosphate dehydrogenase (Phosphorylating)</fullName>
        <ecNumber evidence="7">1.2.1.12</ecNumber>
    </submittedName>
</protein>
<evidence type="ECO:0000256" key="3">
    <source>
        <dbReference type="PIRSR" id="PIRSR000149-3"/>
    </source>
</evidence>
<feature type="active site" description="Nucleophile" evidence="2">
    <location>
        <position position="162"/>
    </location>
</feature>
<sequence>MTPLRVGIAGLGRIGRGILRANHAALAEGRFDIKVVCDVMPIDQVAYLLAHDTTYGKPPFTLDFQGNDLILGDKRIRYERVDRRRRPTEDSFAALREFDLDVFIDATGTASIADLRAVIERKVARKVVCTANIAGCDMSMVYGVNHEQYDPLQHDIIASNTCTGNALAPVAYVLQKHIGIEYARVITIHPALSDQRALDGYHPTSHLGRACAASILPTSTNVAASTVLALPELEGKLDSLSYRVPTEIVSIIDITATLTRDTSRDECIELFEKYARGDLNGIVQCDYGAWGHQRASIDYLGTEFSAILQMRHLTVSHGRQLGMTLMHDNEVAYCCRVLDVLGVIDRVKAASKLKLVEPLRA</sequence>
<dbReference type="eggNOG" id="COG0057">
    <property type="taxonomic scope" value="Bacteria"/>
</dbReference>
<dbReference type="RefSeq" id="WP_015829499.1">
    <property type="nucleotide sequence ID" value="NC_012969.1"/>
</dbReference>
<evidence type="ECO:0000256" key="5">
    <source>
        <dbReference type="RuleBase" id="RU000397"/>
    </source>
</evidence>
<dbReference type="HOGENOM" id="CLU_030140_0_2_4"/>
<evidence type="ECO:0000313" key="7">
    <source>
        <dbReference type="EMBL" id="ACT49884.1"/>
    </source>
</evidence>
<dbReference type="Pfam" id="PF00044">
    <property type="entry name" value="Gp_dh_N"/>
    <property type="match status" value="1"/>
</dbReference>
<keyword evidence="1 7" id="KW-0560">Oxidoreductase</keyword>
<dbReference type="InterPro" id="IPR020831">
    <property type="entry name" value="GlycerAld/Erythrose_P_DH"/>
</dbReference>
<dbReference type="SMART" id="SM00846">
    <property type="entry name" value="Gp_dh_N"/>
    <property type="match status" value="1"/>
</dbReference>
<reference evidence="7 8" key="2">
    <citation type="journal article" date="2011" name="J. Bacteriol.">
        <title>Genomes of three methylotrophs from a single niche uncover genetic and metabolic divergence of Methylophilaceae.</title>
        <authorList>
            <person name="Lapidus A."/>
            <person name="Clum A."/>
            <person name="Labutti K."/>
            <person name="Kaluzhnaya M.G."/>
            <person name="Lim S."/>
            <person name="Beck D.A."/>
            <person name="Glavina Del Rio T."/>
            <person name="Nolan M."/>
            <person name="Mavromatis K."/>
            <person name="Huntemann M."/>
            <person name="Lucas S."/>
            <person name="Lidstrom M.E."/>
            <person name="Ivanova N."/>
            <person name="Chistoserdova L."/>
        </authorList>
    </citation>
    <scope>NUCLEOTIDE SEQUENCE [LARGE SCALE GENOMIC DNA]</scope>
    <source>
        <strain evidence="7 8">SIP3-4</strain>
    </source>
</reference>
<dbReference type="PRINTS" id="PR00078">
    <property type="entry name" value="G3PDHDRGNASE"/>
</dbReference>
<gene>
    <name evidence="7" type="ordered locus">Msip34_0636</name>
</gene>
<name>C6X9R4_METGS</name>
<dbReference type="PIRSF" id="PIRSF000149">
    <property type="entry name" value="GAP_DH"/>
    <property type="match status" value="1"/>
</dbReference>
<reference evidence="8" key="1">
    <citation type="submission" date="2009-07" db="EMBL/GenBank/DDBJ databases">
        <title>Complete sequence of chromosome of Methylovorus sp. SIP3-4.</title>
        <authorList>
            <person name="Lucas S."/>
            <person name="Copeland A."/>
            <person name="Lapidus A."/>
            <person name="Glavina del Rio T."/>
            <person name="Tice H."/>
            <person name="Bruce D."/>
            <person name="Goodwin L."/>
            <person name="Pitluck S."/>
            <person name="Clum A."/>
            <person name="Larimer F."/>
            <person name="Land M."/>
            <person name="Hauser L."/>
            <person name="Kyrpides N."/>
            <person name="Mikhailova N."/>
            <person name="Kayluzhnaya M."/>
            <person name="Chistoserdova L."/>
        </authorList>
    </citation>
    <scope>NUCLEOTIDE SEQUENCE [LARGE SCALE GENOMIC DNA]</scope>
    <source>
        <strain evidence="8">SIP3-4</strain>
    </source>
</reference>
<dbReference type="SUPFAM" id="SSF51735">
    <property type="entry name" value="NAD(P)-binding Rossmann-fold domains"/>
    <property type="match status" value="1"/>
</dbReference>
<evidence type="ECO:0000256" key="4">
    <source>
        <dbReference type="PIRSR" id="PIRSR000149-4"/>
    </source>
</evidence>
<dbReference type="GO" id="GO:0004365">
    <property type="term" value="F:glyceraldehyde-3-phosphate dehydrogenase (NAD+) (phosphorylating) activity"/>
    <property type="evidence" value="ECO:0007669"/>
    <property type="project" value="UniProtKB-EC"/>
</dbReference>
<dbReference type="InterPro" id="IPR036291">
    <property type="entry name" value="NAD(P)-bd_dom_sf"/>
</dbReference>